<dbReference type="GO" id="GO:0140741">
    <property type="term" value="F:tRNA-uracil-4 sulfurtransferase activity"/>
    <property type="evidence" value="ECO:0007669"/>
    <property type="project" value="UniProtKB-EC"/>
</dbReference>
<feature type="domain" description="THUMP" evidence="20">
    <location>
        <begin position="80"/>
        <end position="185"/>
    </location>
</feature>
<comment type="similarity">
    <text evidence="13 19">Belongs to the ThiI family.</text>
</comment>
<reference evidence="21 22" key="2">
    <citation type="submission" date="2007-09" db="EMBL/GenBank/DDBJ databases">
        <authorList>
            <person name="Fulton L."/>
            <person name="Clifton S."/>
            <person name="Fulton B."/>
            <person name="Xu J."/>
            <person name="Minx P."/>
            <person name="Pepin K.H."/>
            <person name="Johnson M."/>
            <person name="Thiruvilangam P."/>
            <person name="Bhonagiri V."/>
            <person name="Nash W.E."/>
            <person name="Mardis E.R."/>
            <person name="Wilson R.K."/>
        </authorList>
    </citation>
    <scope>NUCLEOTIDE SEQUENCE [LARGE SCALE GENOMIC DNA]</scope>
    <source>
        <strain evidence="21 22">M21/2</strain>
    </source>
</reference>
<organism evidence="21 22">
    <name type="scientific">Faecalibacterium prausnitzii M21/2</name>
    <dbReference type="NCBI Taxonomy" id="411485"/>
    <lineage>
        <taxon>Bacteria</taxon>
        <taxon>Bacillati</taxon>
        <taxon>Bacillota</taxon>
        <taxon>Clostridia</taxon>
        <taxon>Eubacteriales</taxon>
        <taxon>Oscillospiraceae</taxon>
        <taxon>Faecalibacterium</taxon>
    </lineage>
</organism>
<keyword evidence="6 19" id="KW-0547">Nucleotide-binding</keyword>
<evidence type="ECO:0000256" key="1">
    <source>
        <dbReference type="ARBA" id="ARBA00004496"/>
    </source>
</evidence>
<dbReference type="UniPathway" id="UPA00060"/>
<dbReference type="Proteomes" id="UP000005945">
    <property type="component" value="Unassembled WGS sequence"/>
</dbReference>
<dbReference type="InterPro" id="IPR054173">
    <property type="entry name" value="ThiI_fer"/>
</dbReference>
<dbReference type="GO" id="GO:0052837">
    <property type="term" value="P:thiazole biosynthetic process"/>
    <property type="evidence" value="ECO:0007669"/>
    <property type="project" value="TreeGrafter"/>
</dbReference>
<dbReference type="EMBL" id="ABED02000029">
    <property type="protein sequence ID" value="EDP20759.1"/>
    <property type="molecule type" value="Genomic_DNA"/>
</dbReference>
<evidence type="ECO:0000256" key="8">
    <source>
        <dbReference type="ARBA" id="ARBA00022884"/>
    </source>
</evidence>
<evidence type="ECO:0000256" key="14">
    <source>
        <dbReference type="ARBA" id="ARBA00066827"/>
    </source>
</evidence>
<keyword evidence="5 19" id="KW-0808">Transferase</keyword>
<dbReference type="NCBIfam" id="TIGR00342">
    <property type="entry name" value="tRNA uracil 4-sulfurtransferase ThiI"/>
    <property type="match status" value="1"/>
</dbReference>
<keyword evidence="4 19" id="KW-0820">tRNA-binding</keyword>
<evidence type="ECO:0000256" key="12">
    <source>
        <dbReference type="ARBA" id="ARBA00058382"/>
    </source>
</evidence>
<evidence type="ECO:0000256" key="15">
    <source>
        <dbReference type="ARBA" id="ARBA00071867"/>
    </source>
</evidence>
<evidence type="ECO:0000256" key="16">
    <source>
        <dbReference type="ARBA" id="ARBA00075337"/>
    </source>
</evidence>
<dbReference type="InterPro" id="IPR049961">
    <property type="entry name" value="ThiI_N"/>
</dbReference>
<feature type="binding site" evidence="19">
    <location>
        <position position="285"/>
    </location>
    <ligand>
        <name>ATP</name>
        <dbReference type="ChEBI" id="CHEBI:30616"/>
    </ligand>
</feature>
<keyword evidence="9 19" id="KW-0784">Thiamine biosynthesis</keyword>
<dbReference type="GO" id="GO:0009228">
    <property type="term" value="P:thiamine biosynthetic process"/>
    <property type="evidence" value="ECO:0007669"/>
    <property type="project" value="UniProtKB-KW"/>
</dbReference>
<gene>
    <name evidence="19 21" type="primary">thiI</name>
    <name evidence="21" type="ORF">FAEPRAM212_03556</name>
</gene>
<dbReference type="Pfam" id="PF02926">
    <property type="entry name" value="THUMP"/>
    <property type="match status" value="1"/>
</dbReference>
<comment type="catalytic activity">
    <reaction evidence="11 19">
        <text>[ThiS sulfur-carrier protein]-C-terminal Gly-Gly-AMP + S-sulfanyl-L-cysteinyl-[cysteine desulfurase] + AH2 = [ThiS sulfur-carrier protein]-C-terminal-Gly-aminoethanethioate + L-cysteinyl-[cysteine desulfurase] + A + AMP + 2 H(+)</text>
        <dbReference type="Rhea" id="RHEA:43340"/>
        <dbReference type="Rhea" id="RHEA-COMP:12157"/>
        <dbReference type="Rhea" id="RHEA-COMP:12158"/>
        <dbReference type="Rhea" id="RHEA-COMP:12910"/>
        <dbReference type="Rhea" id="RHEA-COMP:19908"/>
        <dbReference type="ChEBI" id="CHEBI:13193"/>
        <dbReference type="ChEBI" id="CHEBI:15378"/>
        <dbReference type="ChEBI" id="CHEBI:17499"/>
        <dbReference type="ChEBI" id="CHEBI:29950"/>
        <dbReference type="ChEBI" id="CHEBI:61963"/>
        <dbReference type="ChEBI" id="CHEBI:90618"/>
        <dbReference type="ChEBI" id="CHEBI:232372"/>
        <dbReference type="ChEBI" id="CHEBI:456215"/>
    </reaction>
</comment>
<dbReference type="SUPFAM" id="SSF52402">
    <property type="entry name" value="Adenine nucleotide alpha hydrolases-like"/>
    <property type="match status" value="1"/>
</dbReference>
<dbReference type="InterPro" id="IPR050102">
    <property type="entry name" value="tRNA_sulfurtransferase_ThiI"/>
</dbReference>
<evidence type="ECO:0000256" key="10">
    <source>
        <dbReference type="ARBA" id="ARBA00050570"/>
    </source>
</evidence>
<evidence type="ECO:0000313" key="21">
    <source>
        <dbReference type="EMBL" id="EDP20759.1"/>
    </source>
</evidence>
<dbReference type="GO" id="GO:0002937">
    <property type="term" value="P:tRNA 4-thiouridine biosynthesis"/>
    <property type="evidence" value="ECO:0007669"/>
    <property type="project" value="TreeGrafter"/>
</dbReference>
<evidence type="ECO:0000256" key="3">
    <source>
        <dbReference type="ARBA" id="ARBA00022490"/>
    </source>
</evidence>
<feature type="binding site" evidence="19">
    <location>
        <begin position="203"/>
        <end position="204"/>
    </location>
    <ligand>
        <name>ATP</name>
        <dbReference type="ChEBI" id="CHEBI:30616"/>
    </ligand>
</feature>
<dbReference type="FunFam" id="3.40.50.620:FF:000053">
    <property type="entry name" value="Probable tRNA sulfurtransferase"/>
    <property type="match status" value="1"/>
</dbReference>
<evidence type="ECO:0000256" key="19">
    <source>
        <dbReference type="HAMAP-Rule" id="MF_00021"/>
    </source>
</evidence>
<keyword evidence="3 19" id="KW-0963">Cytoplasm</keyword>
<evidence type="ECO:0000256" key="6">
    <source>
        <dbReference type="ARBA" id="ARBA00022741"/>
    </source>
</evidence>
<dbReference type="Gene3D" id="3.30.2130.30">
    <property type="match status" value="1"/>
</dbReference>
<dbReference type="SMART" id="SM00981">
    <property type="entry name" value="THUMP"/>
    <property type="match status" value="1"/>
</dbReference>
<feature type="binding site" evidence="19">
    <location>
        <begin position="228"/>
        <end position="229"/>
    </location>
    <ligand>
        <name>ATP</name>
        <dbReference type="ChEBI" id="CHEBI:30616"/>
    </ligand>
</feature>
<reference evidence="21 22" key="1">
    <citation type="submission" date="2007-09" db="EMBL/GenBank/DDBJ databases">
        <title>Draft genome sequence of Faecalibacterium prausnitzii M21/2.</title>
        <authorList>
            <person name="Sudarsanam P."/>
            <person name="Ley R."/>
            <person name="Guruge J."/>
            <person name="Turnbaugh P.J."/>
            <person name="Mahowald M."/>
            <person name="Liep D."/>
            <person name="Gordon J."/>
        </authorList>
    </citation>
    <scope>NUCLEOTIDE SEQUENCE [LARGE SCALE GENOMIC DNA]</scope>
    <source>
        <strain evidence="21 22">M21/2</strain>
    </source>
</reference>
<feature type="binding site" evidence="19">
    <location>
        <position position="307"/>
    </location>
    <ligand>
        <name>ATP</name>
        <dbReference type="ChEBI" id="CHEBI:30616"/>
    </ligand>
</feature>
<comment type="pathway">
    <text evidence="2 19">Cofactor biosynthesis; thiamine diphosphate biosynthesis.</text>
</comment>
<evidence type="ECO:0000256" key="18">
    <source>
        <dbReference type="ARBA" id="ARBA00080570"/>
    </source>
</evidence>
<dbReference type="HOGENOM" id="CLU_037952_4_0_9"/>
<evidence type="ECO:0000256" key="11">
    <source>
        <dbReference type="ARBA" id="ARBA00052330"/>
    </source>
</evidence>
<keyword evidence="7 19" id="KW-0067">ATP-binding</keyword>
<protein>
    <recommendedName>
        <fullName evidence="15 19">Probable tRNA sulfurtransferase</fullName>
        <ecNumber evidence="14 19">2.8.1.4</ecNumber>
    </recommendedName>
    <alternativeName>
        <fullName evidence="16 19">Sulfur carrier protein ThiS sulfurtransferase</fullName>
    </alternativeName>
    <alternativeName>
        <fullName evidence="17 19">Thiamine biosynthesis protein ThiI</fullName>
    </alternativeName>
    <alternativeName>
        <fullName evidence="18 19">tRNA 4-thiouridine synthase</fullName>
    </alternativeName>
</protein>
<evidence type="ECO:0000256" key="5">
    <source>
        <dbReference type="ARBA" id="ARBA00022679"/>
    </source>
</evidence>
<dbReference type="Pfam" id="PF02568">
    <property type="entry name" value="ThiI"/>
    <property type="match status" value="1"/>
</dbReference>
<name>A8SEJ0_9FIRM</name>
<dbReference type="InterPro" id="IPR014729">
    <property type="entry name" value="Rossmann-like_a/b/a_fold"/>
</dbReference>
<dbReference type="CDD" id="cd11716">
    <property type="entry name" value="THUMP_ThiI"/>
    <property type="match status" value="1"/>
</dbReference>
<dbReference type="SUPFAM" id="SSF143437">
    <property type="entry name" value="THUMP domain-like"/>
    <property type="match status" value="1"/>
</dbReference>
<dbReference type="InterPro" id="IPR020536">
    <property type="entry name" value="ThiI_AANH"/>
</dbReference>
<dbReference type="GO" id="GO:0005829">
    <property type="term" value="C:cytosol"/>
    <property type="evidence" value="ECO:0007669"/>
    <property type="project" value="TreeGrafter"/>
</dbReference>
<evidence type="ECO:0000256" key="9">
    <source>
        <dbReference type="ARBA" id="ARBA00022977"/>
    </source>
</evidence>
<dbReference type="EC" id="2.8.1.4" evidence="14 19"/>
<proteinExistence type="inferred from homology"/>
<dbReference type="Pfam" id="PF22025">
    <property type="entry name" value="ThiI_fer"/>
    <property type="match status" value="1"/>
</dbReference>
<evidence type="ECO:0000256" key="17">
    <source>
        <dbReference type="ARBA" id="ARBA00077849"/>
    </source>
</evidence>
<evidence type="ECO:0000256" key="2">
    <source>
        <dbReference type="ARBA" id="ARBA00004948"/>
    </source>
</evidence>
<dbReference type="InterPro" id="IPR004114">
    <property type="entry name" value="THUMP_dom"/>
</dbReference>
<dbReference type="GO" id="GO:0004810">
    <property type="term" value="F:CCA tRNA nucleotidyltransferase activity"/>
    <property type="evidence" value="ECO:0007669"/>
    <property type="project" value="InterPro"/>
</dbReference>
<dbReference type="HAMAP" id="MF_00021">
    <property type="entry name" value="ThiI"/>
    <property type="match status" value="1"/>
</dbReference>
<evidence type="ECO:0000256" key="13">
    <source>
        <dbReference type="ARBA" id="ARBA00061472"/>
    </source>
</evidence>
<evidence type="ECO:0000256" key="7">
    <source>
        <dbReference type="ARBA" id="ARBA00022840"/>
    </source>
</evidence>
<dbReference type="PROSITE" id="PS51165">
    <property type="entry name" value="THUMP"/>
    <property type="match status" value="1"/>
</dbReference>
<comment type="subcellular location">
    <subcellularLocation>
        <location evidence="1 19">Cytoplasm</location>
    </subcellularLocation>
</comment>
<comment type="function">
    <text evidence="12 19">Catalyzes the ATP-dependent transfer of a sulfur to tRNA to produce 4-thiouridine in position 8 of tRNAs, which functions as a near-UV photosensor. Also catalyzes the transfer of sulfur to the sulfur carrier protein ThiS, forming ThiS-thiocarboxylate. This is a step in the synthesis of thiazole, in the thiamine biosynthesis pathway. The sulfur is donated as persulfide by IscS.</text>
</comment>
<dbReference type="CDD" id="cd01712">
    <property type="entry name" value="PPase_ThiI"/>
    <property type="match status" value="1"/>
</dbReference>
<dbReference type="GO" id="GO:0009229">
    <property type="term" value="P:thiamine diphosphate biosynthetic process"/>
    <property type="evidence" value="ECO:0007669"/>
    <property type="project" value="UniProtKB-UniRule"/>
</dbReference>
<comment type="catalytic activity">
    <reaction evidence="10 19">
        <text>[ThiI sulfur-carrier protein]-S-sulfanyl-L-cysteine + a uridine in tRNA + 2 reduced [2Fe-2S]-[ferredoxin] + ATP + H(+) = [ThiI sulfur-carrier protein]-L-cysteine + a 4-thiouridine in tRNA + 2 oxidized [2Fe-2S]-[ferredoxin] + AMP + diphosphate</text>
        <dbReference type="Rhea" id="RHEA:24176"/>
        <dbReference type="Rhea" id="RHEA-COMP:10000"/>
        <dbReference type="Rhea" id="RHEA-COMP:10001"/>
        <dbReference type="Rhea" id="RHEA-COMP:13337"/>
        <dbReference type="Rhea" id="RHEA-COMP:13338"/>
        <dbReference type="Rhea" id="RHEA-COMP:13339"/>
        <dbReference type="Rhea" id="RHEA-COMP:13340"/>
        <dbReference type="ChEBI" id="CHEBI:15378"/>
        <dbReference type="ChEBI" id="CHEBI:29950"/>
        <dbReference type="ChEBI" id="CHEBI:30616"/>
        <dbReference type="ChEBI" id="CHEBI:33019"/>
        <dbReference type="ChEBI" id="CHEBI:33737"/>
        <dbReference type="ChEBI" id="CHEBI:33738"/>
        <dbReference type="ChEBI" id="CHEBI:61963"/>
        <dbReference type="ChEBI" id="CHEBI:65315"/>
        <dbReference type="ChEBI" id="CHEBI:136798"/>
        <dbReference type="ChEBI" id="CHEBI:456215"/>
        <dbReference type="EC" id="2.8.1.4"/>
    </reaction>
</comment>
<keyword evidence="8 19" id="KW-0694">RNA-binding</keyword>
<evidence type="ECO:0000256" key="4">
    <source>
        <dbReference type="ARBA" id="ARBA00022555"/>
    </source>
</evidence>
<sequence>MARAKAEAIINPTSGDATFMKEIIMGYQGEMSLKGLNRNQFEAAMMKILRYRLKTVGKFKVYCTQSTFYMEPEEEDVDMDLAFERVSKVFGLAALSRAVVCEKDFDTICQTAEDYLGSALHGIRTFKVEARRADKTYPMTSPELMRELGAYLLGKHNYLKVDVHNPQFKVIVEIRDYGAYIHGPKIPGEGGLPVGTSGRALNMLSGGIDSPVAAYRMAKRGLALDHIHFASPPYTSERAKLKVKALAQLITVYTGSANLFVVPYTKPQEYIRDNAPDVLFTVLMRRSMMRIANVIAKKQGCEALVTGESLAQVASQTVKALQCTDAAQDLPILRPLIGMDKTEIIETSRHINTFETSILPYEDCCTIFTPPHPKIRPELEEILAAEAAMPGLAALEAEAAEQTERIRVRITDQVEFEG</sequence>
<evidence type="ECO:0000259" key="20">
    <source>
        <dbReference type="PROSITE" id="PS51165"/>
    </source>
</evidence>
<feature type="binding site" evidence="19">
    <location>
        <position position="316"/>
    </location>
    <ligand>
        <name>ATP</name>
        <dbReference type="ChEBI" id="CHEBI:30616"/>
    </ligand>
</feature>
<dbReference type="PANTHER" id="PTHR43209:SF1">
    <property type="entry name" value="TRNA SULFURTRANSFERASE"/>
    <property type="match status" value="1"/>
</dbReference>
<dbReference type="PANTHER" id="PTHR43209">
    <property type="entry name" value="TRNA SULFURTRANSFERASE"/>
    <property type="match status" value="1"/>
</dbReference>
<dbReference type="InterPro" id="IPR049962">
    <property type="entry name" value="THUMP_ThiI"/>
</dbReference>
<dbReference type="GO" id="GO:0005524">
    <property type="term" value="F:ATP binding"/>
    <property type="evidence" value="ECO:0007669"/>
    <property type="project" value="UniProtKB-UniRule"/>
</dbReference>
<accession>A8SEJ0</accession>
<dbReference type="AlphaFoldDB" id="A8SEJ0"/>
<comment type="caution">
    <text evidence="21">The sequence shown here is derived from an EMBL/GenBank/DDBJ whole genome shotgun (WGS) entry which is preliminary data.</text>
</comment>
<dbReference type="GO" id="GO:0000049">
    <property type="term" value="F:tRNA binding"/>
    <property type="evidence" value="ECO:0007669"/>
    <property type="project" value="UniProtKB-UniRule"/>
</dbReference>
<dbReference type="InterPro" id="IPR003720">
    <property type="entry name" value="tRNA_STrfase"/>
</dbReference>
<dbReference type="Gene3D" id="3.40.50.620">
    <property type="entry name" value="HUPs"/>
    <property type="match status" value="1"/>
</dbReference>
<evidence type="ECO:0000313" key="22">
    <source>
        <dbReference type="Proteomes" id="UP000005945"/>
    </source>
</evidence>